<feature type="compositionally biased region" description="Low complexity" evidence="1">
    <location>
        <begin position="42"/>
        <end position="52"/>
    </location>
</feature>
<feature type="compositionally biased region" description="Basic and acidic residues" evidence="1">
    <location>
        <begin position="15"/>
        <end position="34"/>
    </location>
</feature>
<organism evidence="2 3">
    <name type="scientific">Alienimonas chondri</name>
    <dbReference type="NCBI Taxonomy" id="2681879"/>
    <lineage>
        <taxon>Bacteria</taxon>
        <taxon>Pseudomonadati</taxon>
        <taxon>Planctomycetota</taxon>
        <taxon>Planctomycetia</taxon>
        <taxon>Planctomycetales</taxon>
        <taxon>Planctomycetaceae</taxon>
        <taxon>Alienimonas</taxon>
    </lineage>
</organism>
<feature type="compositionally biased region" description="Basic residues" evidence="1">
    <location>
        <begin position="139"/>
        <end position="148"/>
    </location>
</feature>
<name>A0ABX1VIX9_9PLAN</name>
<comment type="caution">
    <text evidence="2">The sequence shown here is derived from an EMBL/GenBank/DDBJ whole genome shotgun (WGS) entry which is preliminary data.</text>
</comment>
<feature type="compositionally biased region" description="Basic and acidic residues" evidence="1">
    <location>
        <begin position="74"/>
        <end position="85"/>
    </location>
</feature>
<accession>A0ABX1VIX9</accession>
<reference evidence="2 3" key="1">
    <citation type="journal article" date="2020" name="Syst. Appl. Microbiol.">
        <title>Alienimonas chondri sp. nov., a novel planctomycete isolated from the biofilm of the red alga Chondrus crispus.</title>
        <authorList>
            <person name="Vitorino I."/>
            <person name="Albuquerque L."/>
            <person name="Wiegand S."/>
            <person name="Kallscheuer N."/>
            <person name="da Costa M.S."/>
            <person name="Lobo-da-Cunha A."/>
            <person name="Jogler C."/>
            <person name="Lage O.M."/>
        </authorList>
    </citation>
    <scope>NUCLEOTIDE SEQUENCE [LARGE SCALE GENOMIC DNA]</scope>
    <source>
        <strain evidence="2 3">LzC2</strain>
    </source>
</reference>
<evidence type="ECO:0000256" key="1">
    <source>
        <dbReference type="SAM" id="MobiDB-lite"/>
    </source>
</evidence>
<dbReference type="EMBL" id="WTPX01000289">
    <property type="protein sequence ID" value="NNJ28092.1"/>
    <property type="molecule type" value="Genomic_DNA"/>
</dbReference>
<feature type="region of interest" description="Disordered" evidence="1">
    <location>
        <begin position="167"/>
        <end position="192"/>
    </location>
</feature>
<sequence>MTEFVHDSQTGPTEGEPRPFVRPERRRREPRESPPPRSQLVAAGQQRRAPQQRPDRTEQPAQQRPAEFQQPVRIEQRDRHRDRVQHPQGRGAVFLLRLRDHPGGAVGPRGAGEAAFDEPPADVGGLTLGQRVGPEACRRRQRRAHRRAAVQPRQECVLRRSDPVERPGGLVFNHVEPLPAGGSRGEPQARPQLRAEFEELRRLCQRRVGRRFDGFGMSVRLHHPSHPPSFSTGR</sequence>
<keyword evidence="3" id="KW-1185">Reference proteome</keyword>
<feature type="region of interest" description="Disordered" evidence="1">
    <location>
        <begin position="1"/>
        <end position="154"/>
    </location>
</feature>
<dbReference type="Proteomes" id="UP000609651">
    <property type="component" value="Unassembled WGS sequence"/>
</dbReference>
<evidence type="ECO:0000313" key="2">
    <source>
        <dbReference type="EMBL" id="NNJ28092.1"/>
    </source>
</evidence>
<protein>
    <submittedName>
        <fullName evidence="2">Uncharacterized protein</fullName>
    </submittedName>
</protein>
<proteinExistence type="predicted"/>
<evidence type="ECO:0000313" key="3">
    <source>
        <dbReference type="Proteomes" id="UP000609651"/>
    </source>
</evidence>
<gene>
    <name evidence="2" type="ORF">LzC2_42030</name>
</gene>